<name>A0AAN8IPB7_TRICO</name>
<evidence type="ECO:0000256" key="6">
    <source>
        <dbReference type="SAM" id="SignalP"/>
    </source>
</evidence>
<dbReference type="PANTHER" id="PTHR19325:SF575">
    <property type="entry name" value="LOCOMOTION-RELATED PROTEIN HIKARU GENKI"/>
    <property type="match status" value="1"/>
</dbReference>
<evidence type="ECO:0000259" key="7">
    <source>
        <dbReference type="PROSITE" id="PS50923"/>
    </source>
</evidence>
<evidence type="ECO:0000256" key="4">
    <source>
        <dbReference type="ARBA" id="ARBA00023180"/>
    </source>
</evidence>
<dbReference type="AlphaFoldDB" id="A0AAN8IPB7"/>
<keyword evidence="3 5" id="KW-1015">Disulfide bond</keyword>
<protein>
    <submittedName>
        <fullName evidence="8">Sushi domain protein</fullName>
    </submittedName>
</protein>
<keyword evidence="1 5" id="KW-0768">Sushi</keyword>
<dbReference type="PROSITE" id="PS50923">
    <property type="entry name" value="SUSHI"/>
    <property type="match status" value="2"/>
</dbReference>
<feature type="domain" description="Sushi" evidence="7">
    <location>
        <begin position="125"/>
        <end position="192"/>
    </location>
</feature>
<accession>A0AAN8IPB7</accession>
<organism evidence="8 9">
    <name type="scientific">Trichostrongylus colubriformis</name>
    <name type="common">Black scour worm</name>
    <dbReference type="NCBI Taxonomy" id="6319"/>
    <lineage>
        <taxon>Eukaryota</taxon>
        <taxon>Metazoa</taxon>
        <taxon>Ecdysozoa</taxon>
        <taxon>Nematoda</taxon>
        <taxon>Chromadorea</taxon>
        <taxon>Rhabditida</taxon>
        <taxon>Rhabditina</taxon>
        <taxon>Rhabditomorpha</taxon>
        <taxon>Strongyloidea</taxon>
        <taxon>Trichostrongylidae</taxon>
        <taxon>Trichostrongylus</taxon>
    </lineage>
</organism>
<dbReference type="Pfam" id="PF00084">
    <property type="entry name" value="Sushi"/>
    <property type="match status" value="2"/>
</dbReference>
<feature type="disulfide bond" evidence="5">
    <location>
        <begin position="163"/>
        <end position="190"/>
    </location>
</feature>
<feature type="domain" description="Sushi" evidence="7">
    <location>
        <begin position="223"/>
        <end position="282"/>
    </location>
</feature>
<reference evidence="8 9" key="1">
    <citation type="submission" date="2019-10" db="EMBL/GenBank/DDBJ databases">
        <title>Assembly and Annotation for the nematode Trichostrongylus colubriformis.</title>
        <authorList>
            <person name="Martin J."/>
        </authorList>
    </citation>
    <scope>NUCLEOTIDE SEQUENCE [LARGE SCALE GENOMIC DNA]</scope>
    <source>
        <strain evidence="8">G859</strain>
        <tissue evidence="8">Whole worm</tissue>
    </source>
</reference>
<dbReference type="SMART" id="SM00032">
    <property type="entry name" value="CCP"/>
    <property type="match status" value="3"/>
</dbReference>
<comment type="caution">
    <text evidence="8">The sequence shown here is derived from an EMBL/GenBank/DDBJ whole genome shotgun (WGS) entry which is preliminary data.</text>
</comment>
<evidence type="ECO:0000313" key="8">
    <source>
        <dbReference type="EMBL" id="KAK5980866.1"/>
    </source>
</evidence>
<dbReference type="InterPro" id="IPR000436">
    <property type="entry name" value="Sushi_SCR_CCP_dom"/>
</dbReference>
<proteinExistence type="predicted"/>
<keyword evidence="6" id="KW-0732">Signal</keyword>
<evidence type="ECO:0000256" key="5">
    <source>
        <dbReference type="PROSITE-ProRule" id="PRU00302"/>
    </source>
</evidence>
<evidence type="ECO:0000313" key="9">
    <source>
        <dbReference type="Proteomes" id="UP001331761"/>
    </source>
</evidence>
<dbReference type="InterPro" id="IPR050350">
    <property type="entry name" value="Compl-Cell_Adhes-Reg"/>
</dbReference>
<dbReference type="Gene3D" id="2.10.70.10">
    <property type="entry name" value="Complement Module, domain 1"/>
    <property type="match status" value="2"/>
</dbReference>
<keyword evidence="2" id="KW-0677">Repeat</keyword>
<dbReference type="InterPro" id="IPR035976">
    <property type="entry name" value="Sushi/SCR/CCP_sf"/>
</dbReference>
<keyword evidence="4" id="KW-0325">Glycoprotein</keyword>
<keyword evidence="9" id="KW-1185">Reference proteome</keyword>
<dbReference type="Proteomes" id="UP001331761">
    <property type="component" value="Unassembled WGS sequence"/>
</dbReference>
<evidence type="ECO:0000256" key="1">
    <source>
        <dbReference type="ARBA" id="ARBA00022659"/>
    </source>
</evidence>
<gene>
    <name evidence="8" type="ORF">GCK32_003210</name>
</gene>
<dbReference type="CDD" id="cd00033">
    <property type="entry name" value="CCP"/>
    <property type="match status" value="2"/>
</dbReference>
<evidence type="ECO:0000256" key="2">
    <source>
        <dbReference type="ARBA" id="ARBA00022737"/>
    </source>
</evidence>
<comment type="caution">
    <text evidence="5">Lacks conserved residue(s) required for the propagation of feature annotation.</text>
</comment>
<feature type="chain" id="PRO_5042932484" evidence="6">
    <location>
        <begin position="21"/>
        <end position="285"/>
    </location>
</feature>
<sequence>MRRLSFCLAVITGLSSRTYGLNCPPVAPPLGGTTSFTGEPREGSVAFGQCPLGQILNGPVSITCTNGLWNPPAFGICSPSSTGGGGLGMTATGGLGIGLPGLPGAGLGNGLGTPGGLGTGGVGTAQCPPMLAPAGSTISYSSGATSTGLPPMQNSGSTATMRCNDNSLVSGASVATCQNGQWQPPTLGTCTMNGLNNNNNNLGLTGPGGIGTTNVVGGLAGSLPCPVGVIPPLNGNVVYSAVAPYPQGTTATLTCNPGFVVSGQSTVSCQNGLFGVLGTCNKIAP</sequence>
<evidence type="ECO:0000256" key="3">
    <source>
        <dbReference type="ARBA" id="ARBA00023157"/>
    </source>
</evidence>
<dbReference type="PANTHER" id="PTHR19325">
    <property type="entry name" value="COMPLEMENT COMPONENT-RELATED SUSHI DOMAIN-CONTAINING"/>
    <property type="match status" value="1"/>
</dbReference>
<feature type="signal peptide" evidence="6">
    <location>
        <begin position="1"/>
        <end position="20"/>
    </location>
</feature>
<dbReference type="EMBL" id="WIXE01006917">
    <property type="protein sequence ID" value="KAK5980866.1"/>
    <property type="molecule type" value="Genomic_DNA"/>
</dbReference>
<dbReference type="SUPFAM" id="SSF57535">
    <property type="entry name" value="Complement control module/SCR domain"/>
    <property type="match status" value="3"/>
</dbReference>